<dbReference type="InterPro" id="IPR018247">
    <property type="entry name" value="EF_Hand_1_Ca_BS"/>
</dbReference>
<protein>
    <recommendedName>
        <fullName evidence="3">VCBS repeat-containing protein</fullName>
    </recommendedName>
</protein>
<dbReference type="AlphaFoldDB" id="A0AAW6TV83"/>
<organism evidence="1 2">
    <name type="scientific">Anaerobaca lacustris</name>
    <dbReference type="NCBI Taxonomy" id="3044600"/>
    <lineage>
        <taxon>Bacteria</taxon>
        <taxon>Pseudomonadati</taxon>
        <taxon>Planctomycetota</taxon>
        <taxon>Phycisphaerae</taxon>
        <taxon>Sedimentisphaerales</taxon>
        <taxon>Anaerobacaceae</taxon>
        <taxon>Anaerobaca</taxon>
    </lineage>
</organism>
<gene>
    <name evidence="1" type="ORF">QJ522_10595</name>
</gene>
<accession>A0AAW6TV83</accession>
<dbReference type="PANTHER" id="PTHR39431:SF1">
    <property type="entry name" value="FRPA_C-RELATED PROTEIN"/>
    <property type="match status" value="1"/>
</dbReference>
<dbReference type="EMBL" id="JASCXX010000011">
    <property type="protein sequence ID" value="MDI6449490.1"/>
    <property type="molecule type" value="Genomic_DNA"/>
</dbReference>
<keyword evidence="2" id="KW-1185">Reference proteome</keyword>
<dbReference type="PROSITE" id="PS00018">
    <property type="entry name" value="EF_HAND_1"/>
    <property type="match status" value="1"/>
</dbReference>
<dbReference type="Proteomes" id="UP001431776">
    <property type="component" value="Unassembled WGS sequence"/>
</dbReference>
<comment type="caution">
    <text evidence="1">The sequence shown here is derived from an EMBL/GenBank/DDBJ whole genome shotgun (WGS) entry which is preliminary data.</text>
</comment>
<sequence>MRTMRLGFGVLLVGLFASAAAGRWVRPDYIPAERLIANAEAYIAEEPNDAAGYYTLGRIHYLAFANKAFLVGAFNEQVPPSVIQHWWWEDYLDGARRAEAMRIAMEEFGIKSVAELTDANRSAFYERVGAIEAELAAAEWQPKPPTTDRLIEHAGAAQWNFYRAASLDPNNALYVLGQASLGEQYLEFFAETGPALMPPALRAILLNAVRQTYLLAYGLSIEDDLGLEWLPIQGLRGIISYEAGSAFVRLWKAEPTIPAEVQQKIGEIEANLATFEALPVGAVTPIVFALDRATSLADLLAPATTVSFDLDGDGRAEKRTWIKPTTGFLVWDPGRKGRITSGRQMFGSVTWWMFFHNGYRAMDVLDDDRNGWLDSAELDGLSVWFDRNGNGRSDPGEVVPVADLGIVGIATQPDGSDGISPMCAAGLKLRDGRTIPTYDWIAPAAKPDPLREDSLR</sequence>
<evidence type="ECO:0008006" key="3">
    <source>
        <dbReference type="Google" id="ProtNLM"/>
    </source>
</evidence>
<dbReference type="PANTHER" id="PTHR39431">
    <property type="entry name" value="FRPA/C-RELATED PROTEIN"/>
    <property type="match status" value="1"/>
</dbReference>
<proteinExistence type="predicted"/>
<dbReference type="RefSeq" id="WP_349244899.1">
    <property type="nucleotide sequence ID" value="NZ_JASCXX010000011.1"/>
</dbReference>
<reference evidence="1" key="1">
    <citation type="submission" date="2023-05" db="EMBL/GenBank/DDBJ databases">
        <title>Anaerotaeda fermentans gen. nov., sp. nov., a novel anaerobic planctomycete of the new family within the order Sedimentisphaerales isolated from Taman Peninsula, Russia.</title>
        <authorList>
            <person name="Khomyakova M.A."/>
            <person name="Merkel A.Y."/>
            <person name="Slobodkin A.I."/>
        </authorList>
    </citation>
    <scope>NUCLEOTIDE SEQUENCE</scope>
    <source>
        <strain evidence="1">M17dextr</strain>
    </source>
</reference>
<evidence type="ECO:0000313" key="2">
    <source>
        <dbReference type="Proteomes" id="UP001431776"/>
    </source>
</evidence>
<evidence type="ECO:0000313" key="1">
    <source>
        <dbReference type="EMBL" id="MDI6449490.1"/>
    </source>
</evidence>
<name>A0AAW6TV83_9BACT</name>